<name>A0A7W9HIV5_9PSEU</name>
<comment type="caution">
    <text evidence="2">The sequence shown here is derived from an EMBL/GenBank/DDBJ whole genome shotgun (WGS) entry which is preliminary data.</text>
</comment>
<proteinExistence type="predicted"/>
<reference evidence="2 3" key="1">
    <citation type="submission" date="2020-08" db="EMBL/GenBank/DDBJ databases">
        <title>Sequencing the genomes of 1000 actinobacteria strains.</title>
        <authorList>
            <person name="Klenk H.-P."/>
        </authorList>
    </citation>
    <scope>NUCLEOTIDE SEQUENCE [LARGE SCALE GENOMIC DNA]</scope>
    <source>
        <strain evidence="2 3">DSM 45486</strain>
    </source>
</reference>
<sequence>MRALVVAALLALGAATAPASAAPGQAVAMDYWQYVATYETKQECEEAGQKKPWDVDEHVCWKYNGWDLYWIFPT</sequence>
<dbReference type="AlphaFoldDB" id="A0A7W9HIV5"/>
<keyword evidence="3" id="KW-1185">Reference proteome</keyword>
<feature type="chain" id="PRO_5031282146" evidence="1">
    <location>
        <begin position="22"/>
        <end position="74"/>
    </location>
</feature>
<evidence type="ECO:0000313" key="2">
    <source>
        <dbReference type="EMBL" id="MBB5802733.1"/>
    </source>
</evidence>
<gene>
    <name evidence="2" type="ORF">F4560_002501</name>
</gene>
<feature type="signal peptide" evidence="1">
    <location>
        <begin position="1"/>
        <end position="21"/>
    </location>
</feature>
<evidence type="ECO:0000313" key="3">
    <source>
        <dbReference type="Proteomes" id="UP000552097"/>
    </source>
</evidence>
<organism evidence="2 3">
    <name type="scientific">Saccharothrix ecbatanensis</name>
    <dbReference type="NCBI Taxonomy" id="1105145"/>
    <lineage>
        <taxon>Bacteria</taxon>
        <taxon>Bacillati</taxon>
        <taxon>Actinomycetota</taxon>
        <taxon>Actinomycetes</taxon>
        <taxon>Pseudonocardiales</taxon>
        <taxon>Pseudonocardiaceae</taxon>
        <taxon>Saccharothrix</taxon>
    </lineage>
</organism>
<evidence type="ECO:0000256" key="1">
    <source>
        <dbReference type="SAM" id="SignalP"/>
    </source>
</evidence>
<protein>
    <submittedName>
        <fullName evidence="2">Putative membrane protein</fullName>
    </submittedName>
</protein>
<dbReference type="EMBL" id="JACHMO010000001">
    <property type="protein sequence ID" value="MBB5802733.1"/>
    <property type="molecule type" value="Genomic_DNA"/>
</dbReference>
<keyword evidence="1" id="KW-0732">Signal</keyword>
<dbReference type="Proteomes" id="UP000552097">
    <property type="component" value="Unassembled WGS sequence"/>
</dbReference>
<dbReference type="RefSeq" id="WP_184919611.1">
    <property type="nucleotide sequence ID" value="NZ_JACHMO010000001.1"/>
</dbReference>
<accession>A0A7W9HIV5</accession>